<dbReference type="InterPro" id="IPR050448">
    <property type="entry name" value="OpgB/LTA_synthase_biosynth"/>
</dbReference>
<evidence type="ECO:0000256" key="1">
    <source>
        <dbReference type="ARBA" id="ARBA00004651"/>
    </source>
</evidence>
<gene>
    <name evidence="9" type="ORF">ACFPOG_06580</name>
</gene>
<feature type="transmembrane region" description="Helical" evidence="7">
    <location>
        <begin position="118"/>
        <end position="143"/>
    </location>
</feature>
<dbReference type="RefSeq" id="WP_270885851.1">
    <property type="nucleotide sequence ID" value="NZ_JAQFVF010000092.1"/>
</dbReference>
<keyword evidence="10" id="KW-1185">Reference proteome</keyword>
<evidence type="ECO:0000313" key="10">
    <source>
        <dbReference type="Proteomes" id="UP001596044"/>
    </source>
</evidence>
<dbReference type="Pfam" id="PF00884">
    <property type="entry name" value="Sulfatase"/>
    <property type="match status" value="1"/>
</dbReference>
<dbReference type="Gene3D" id="3.40.720.10">
    <property type="entry name" value="Alkaline Phosphatase, subunit A"/>
    <property type="match status" value="1"/>
</dbReference>
<dbReference type="InterPro" id="IPR000917">
    <property type="entry name" value="Sulfatase_N"/>
</dbReference>
<evidence type="ECO:0000256" key="7">
    <source>
        <dbReference type="SAM" id="Phobius"/>
    </source>
</evidence>
<name>A0ABW0K5I3_9BACL</name>
<evidence type="ECO:0000256" key="2">
    <source>
        <dbReference type="ARBA" id="ARBA00004936"/>
    </source>
</evidence>
<evidence type="ECO:0000256" key="5">
    <source>
        <dbReference type="ARBA" id="ARBA00022989"/>
    </source>
</evidence>
<comment type="caution">
    <text evidence="9">The sequence shown here is derived from an EMBL/GenBank/DDBJ whole genome shotgun (WGS) entry which is preliminary data.</text>
</comment>
<comment type="pathway">
    <text evidence="2">Cell wall biogenesis; lipoteichoic acid biosynthesis.</text>
</comment>
<evidence type="ECO:0000256" key="6">
    <source>
        <dbReference type="ARBA" id="ARBA00023136"/>
    </source>
</evidence>
<feature type="transmembrane region" description="Helical" evidence="7">
    <location>
        <begin position="76"/>
        <end position="98"/>
    </location>
</feature>
<evidence type="ECO:0000259" key="8">
    <source>
        <dbReference type="Pfam" id="PF00884"/>
    </source>
</evidence>
<dbReference type="SUPFAM" id="SSF53649">
    <property type="entry name" value="Alkaline phosphatase-like"/>
    <property type="match status" value="1"/>
</dbReference>
<comment type="subcellular location">
    <subcellularLocation>
        <location evidence="1">Cell membrane</location>
        <topology evidence="1">Multi-pass membrane protein</topology>
    </subcellularLocation>
</comment>
<dbReference type="PANTHER" id="PTHR47371">
    <property type="entry name" value="LIPOTEICHOIC ACID SYNTHASE"/>
    <property type="match status" value="1"/>
</dbReference>
<proteinExistence type="predicted"/>
<dbReference type="Proteomes" id="UP001596044">
    <property type="component" value="Unassembled WGS sequence"/>
</dbReference>
<dbReference type="EMBL" id="JBHSMJ010000009">
    <property type="protein sequence ID" value="MFC5447917.1"/>
    <property type="molecule type" value="Genomic_DNA"/>
</dbReference>
<accession>A0ABW0K5I3</accession>
<keyword evidence="4 7" id="KW-0812">Transmembrane</keyword>
<sequence>MRNKLIPAWRFVRQWSPLLLAALIPLLIMEILSRGRYLEMLTWSVSHVLELIFNGSILLGFMLLLMAAIGRTRIAYWVISAIFIIFALISGVKLKILGVPLTPWDLMVAGEGTDMVKYVTNILNARTLVALLLFIGASYVLFYRTTWIAKRFAKKERIIMAAAGVIMLAAVYTDKPLPVQRWAHIQAETWNQADNTQSNGFALATFLNTKAMFGGGHPGYDDKAIETIVSQTPKPEKAGASLGDIKPNVIVILSEAFWDPTLIQSVQFSRDPIPFFHKLQREGTGGWMLSPQYGGGTANVEFEVLTGNSMRFLPQGSVAYNQYINGEVDSLASIYARQGYTSTAISPFYNWYFNSKKVYEDFGFSKYIPIEYFKPNYEGPYIADSEVAANIIKSTSQSNGPDFVFANTMENHFHFYPGKFPKNTIDVTGNVAPSSIGMLETLAQGISAADNMLKELVEHYQQSGEPTIIAFWGDHLPALGDDYATYIDTKYISGKDDPDFLKKMYSVPLVVWNNFDTSHKDSLNISPSFLGPYLIDLSRQHGSYYTDYLQQLSKKVPVIPPQDHFAEMHVKADDLKDYETLQYDILFGDRHAYKDYTTPIIDPHYRLGYGPITIAGVVPDTQDLSGRSSVTLKITGENLPPLAYATLNGEQLPTTWVDEHTATAVVEGDRLKSGIWDIQMNVKDSKDDVIGKSNTWPVEIGGR</sequence>
<evidence type="ECO:0000256" key="4">
    <source>
        <dbReference type="ARBA" id="ARBA00022692"/>
    </source>
</evidence>
<feature type="transmembrane region" description="Helical" evidence="7">
    <location>
        <begin position="51"/>
        <end position="69"/>
    </location>
</feature>
<evidence type="ECO:0000313" key="9">
    <source>
        <dbReference type="EMBL" id="MFC5447917.1"/>
    </source>
</evidence>
<organism evidence="9 10">
    <name type="scientific">Paenibacillus aestuarii</name>
    <dbReference type="NCBI Taxonomy" id="516965"/>
    <lineage>
        <taxon>Bacteria</taxon>
        <taxon>Bacillati</taxon>
        <taxon>Bacillota</taxon>
        <taxon>Bacilli</taxon>
        <taxon>Bacillales</taxon>
        <taxon>Paenibacillaceae</taxon>
        <taxon>Paenibacillus</taxon>
    </lineage>
</organism>
<dbReference type="PANTHER" id="PTHR47371:SF3">
    <property type="entry name" value="PHOSPHOGLYCEROL TRANSFERASE I"/>
    <property type="match status" value="1"/>
</dbReference>
<reference evidence="10" key="1">
    <citation type="journal article" date="2019" name="Int. J. Syst. Evol. Microbiol.">
        <title>The Global Catalogue of Microorganisms (GCM) 10K type strain sequencing project: providing services to taxonomists for standard genome sequencing and annotation.</title>
        <authorList>
            <consortium name="The Broad Institute Genomics Platform"/>
            <consortium name="The Broad Institute Genome Sequencing Center for Infectious Disease"/>
            <person name="Wu L."/>
            <person name="Ma J."/>
        </authorList>
    </citation>
    <scope>NUCLEOTIDE SEQUENCE [LARGE SCALE GENOMIC DNA]</scope>
    <source>
        <strain evidence="10">KACC 11904</strain>
    </source>
</reference>
<evidence type="ECO:0000256" key="3">
    <source>
        <dbReference type="ARBA" id="ARBA00022475"/>
    </source>
</evidence>
<keyword evidence="3" id="KW-1003">Cell membrane</keyword>
<dbReference type="CDD" id="cd16015">
    <property type="entry name" value="LTA_synthase"/>
    <property type="match status" value="1"/>
</dbReference>
<protein>
    <submittedName>
        <fullName evidence="9">LTA synthase family protein</fullName>
    </submittedName>
</protein>
<feature type="domain" description="Sulfatase N-terminal" evidence="8">
    <location>
        <begin position="247"/>
        <end position="537"/>
    </location>
</feature>
<dbReference type="InterPro" id="IPR017850">
    <property type="entry name" value="Alkaline_phosphatase_core_sf"/>
</dbReference>
<keyword evidence="5 7" id="KW-1133">Transmembrane helix</keyword>
<keyword evidence="6 7" id="KW-0472">Membrane</keyword>
<feature type="transmembrane region" description="Helical" evidence="7">
    <location>
        <begin position="155"/>
        <end position="172"/>
    </location>
</feature>